<dbReference type="AlphaFoldDB" id="A0A8J6IPD0"/>
<evidence type="ECO:0000313" key="1">
    <source>
        <dbReference type="EMBL" id="MBC3516337.1"/>
    </source>
</evidence>
<dbReference type="EMBL" id="JACOGI010000001">
    <property type="protein sequence ID" value="MBC3516337.1"/>
    <property type="molecule type" value="Genomic_DNA"/>
</dbReference>
<comment type="caution">
    <text evidence="1">The sequence shown here is derived from an EMBL/GenBank/DDBJ whole genome shotgun (WGS) entry which is preliminary data.</text>
</comment>
<sequence>MMGRWVIGSVGQQGGELLPDQTGDGAVLLCCCAAGRCRCCLLLAVTAGQQ</sequence>
<proteinExistence type="predicted"/>
<protein>
    <submittedName>
        <fullName evidence="1">Uncharacterized protein</fullName>
    </submittedName>
</protein>
<reference evidence="1" key="1">
    <citation type="submission" date="2020-08" db="EMBL/GenBank/DDBJ databases">
        <authorList>
            <person name="Liu C."/>
            <person name="Sun Q."/>
        </authorList>
    </citation>
    <scope>NUCLEOTIDE SEQUENCE</scope>
    <source>
        <strain evidence="1">NSJ-65</strain>
    </source>
</reference>
<keyword evidence="2" id="KW-1185">Reference proteome</keyword>
<organism evidence="1 2">
    <name type="scientific">Neobittarella massiliensis</name>
    <name type="common">ex Bilen et al. 2018</name>
    <dbReference type="NCBI Taxonomy" id="2041842"/>
    <lineage>
        <taxon>Bacteria</taxon>
        <taxon>Bacillati</taxon>
        <taxon>Bacillota</taxon>
        <taxon>Clostridia</taxon>
        <taxon>Eubacteriales</taxon>
        <taxon>Oscillospiraceae</taxon>
        <taxon>Neobittarella (ex Bilen et al. 2018)</taxon>
    </lineage>
</organism>
<evidence type="ECO:0000313" key="2">
    <source>
        <dbReference type="Proteomes" id="UP000597668"/>
    </source>
</evidence>
<dbReference type="RefSeq" id="WP_186488022.1">
    <property type="nucleotide sequence ID" value="NZ_JACOGI010000001.1"/>
</dbReference>
<accession>A0A8J6IPD0</accession>
<gene>
    <name evidence="1" type="ORF">H8K20_08000</name>
</gene>
<name>A0A8J6IPD0_9FIRM</name>
<dbReference type="Proteomes" id="UP000597668">
    <property type="component" value="Unassembled WGS sequence"/>
</dbReference>